<keyword evidence="2" id="KW-1185">Reference proteome</keyword>
<evidence type="ECO:0000313" key="1">
    <source>
        <dbReference type="EMBL" id="GIY27996.1"/>
    </source>
</evidence>
<proteinExistence type="predicted"/>
<gene>
    <name evidence="1" type="ORF">CDAR_365091</name>
</gene>
<dbReference type="AlphaFoldDB" id="A0AAV4S4K8"/>
<evidence type="ECO:0000313" key="2">
    <source>
        <dbReference type="Proteomes" id="UP001054837"/>
    </source>
</evidence>
<accession>A0AAV4S4K8</accession>
<dbReference type="EMBL" id="BPLQ01007118">
    <property type="protein sequence ID" value="GIY27996.1"/>
    <property type="molecule type" value="Genomic_DNA"/>
</dbReference>
<reference evidence="1 2" key="1">
    <citation type="submission" date="2021-06" db="EMBL/GenBank/DDBJ databases">
        <title>Caerostris darwini draft genome.</title>
        <authorList>
            <person name="Kono N."/>
            <person name="Arakawa K."/>
        </authorList>
    </citation>
    <scope>NUCLEOTIDE SEQUENCE [LARGE SCALE GENOMIC DNA]</scope>
</reference>
<organism evidence="1 2">
    <name type="scientific">Caerostris darwini</name>
    <dbReference type="NCBI Taxonomy" id="1538125"/>
    <lineage>
        <taxon>Eukaryota</taxon>
        <taxon>Metazoa</taxon>
        <taxon>Ecdysozoa</taxon>
        <taxon>Arthropoda</taxon>
        <taxon>Chelicerata</taxon>
        <taxon>Arachnida</taxon>
        <taxon>Araneae</taxon>
        <taxon>Araneomorphae</taxon>
        <taxon>Entelegynae</taxon>
        <taxon>Araneoidea</taxon>
        <taxon>Araneidae</taxon>
        <taxon>Caerostris</taxon>
    </lineage>
</organism>
<name>A0AAV4S4K8_9ARAC</name>
<comment type="caution">
    <text evidence="1">The sequence shown here is derived from an EMBL/GenBank/DDBJ whole genome shotgun (WGS) entry which is preliminary data.</text>
</comment>
<sequence>MVKQAGLTYAEKLLTAAVASWVLGRLATRRSRQTPGQHTTAKLQDYREVIDSYSLQLGGLFGAERNRLRPSPGKAEPAGCCSDLYPGPLHQGGRNLIRGRHPAGYLIYGIVLLGKNVSVCGCRSR</sequence>
<dbReference type="Proteomes" id="UP001054837">
    <property type="component" value="Unassembled WGS sequence"/>
</dbReference>
<protein>
    <submittedName>
        <fullName evidence="1">Uncharacterized protein</fullName>
    </submittedName>
</protein>